<evidence type="ECO:0000313" key="3">
    <source>
        <dbReference type="Proteomes" id="UP000516230"/>
    </source>
</evidence>
<dbReference type="CDD" id="cd12108">
    <property type="entry name" value="Hr-like"/>
    <property type="match status" value="1"/>
</dbReference>
<sequence length="187" mass="20243">MGQGGNVIDELTADHRQVEDLFARIAGLAPGDPALRGLADELTRELVRHSVAEEEHFYPAVRRFVDDGDDMADKELADHAEIERMLKDLEDCPAADPRFESLMGMVRTSVTTHVSDEEKRLFPLLVESCPPRILEELGGRVRAARAKAPVQPHASAPAAEASGALAPGAGMVDRVRDMLVTRGGARG</sequence>
<dbReference type="Proteomes" id="UP000516230">
    <property type="component" value="Chromosome"/>
</dbReference>
<dbReference type="PANTHER" id="PTHR35585">
    <property type="entry name" value="HHE DOMAIN PROTEIN (AFU_ORTHOLOGUE AFUA_4G00730)"/>
    <property type="match status" value="1"/>
</dbReference>
<organism evidence="2 3">
    <name type="scientific">Streptomyces genisteinicus</name>
    <dbReference type="NCBI Taxonomy" id="2768068"/>
    <lineage>
        <taxon>Bacteria</taxon>
        <taxon>Bacillati</taxon>
        <taxon>Actinomycetota</taxon>
        <taxon>Actinomycetes</taxon>
        <taxon>Kitasatosporales</taxon>
        <taxon>Streptomycetaceae</taxon>
        <taxon>Streptomyces</taxon>
    </lineage>
</organism>
<dbReference type="Gene3D" id="1.20.120.520">
    <property type="entry name" value="nmb1532 protein domain like"/>
    <property type="match status" value="1"/>
</dbReference>
<dbReference type="InterPro" id="IPR012312">
    <property type="entry name" value="Hemerythrin-like"/>
</dbReference>
<dbReference type="EMBL" id="CP060825">
    <property type="protein sequence ID" value="QNP61776.1"/>
    <property type="molecule type" value="Genomic_DNA"/>
</dbReference>
<accession>A0A7H0HML0</accession>
<protein>
    <submittedName>
        <fullName evidence="2">Hemerythrin domain-containing protein</fullName>
    </submittedName>
</protein>
<dbReference type="PANTHER" id="PTHR35585:SF1">
    <property type="entry name" value="HHE DOMAIN PROTEIN (AFU_ORTHOLOGUE AFUA_4G00730)"/>
    <property type="match status" value="1"/>
</dbReference>
<evidence type="ECO:0000313" key="2">
    <source>
        <dbReference type="EMBL" id="QNP61776.1"/>
    </source>
</evidence>
<evidence type="ECO:0000259" key="1">
    <source>
        <dbReference type="Pfam" id="PF01814"/>
    </source>
</evidence>
<dbReference type="Pfam" id="PF01814">
    <property type="entry name" value="Hemerythrin"/>
    <property type="match status" value="1"/>
</dbReference>
<proteinExistence type="predicted"/>
<keyword evidence="3" id="KW-1185">Reference proteome</keyword>
<feature type="domain" description="Hemerythrin-like" evidence="1">
    <location>
        <begin position="7"/>
        <end position="125"/>
    </location>
</feature>
<dbReference type="RefSeq" id="WP_187738980.1">
    <property type="nucleotide sequence ID" value="NZ_CP060825.1"/>
</dbReference>
<name>A0A7H0HML0_9ACTN</name>
<reference evidence="2 3" key="1">
    <citation type="submission" date="2020-08" db="EMBL/GenBank/DDBJ databases">
        <title>A novel species.</title>
        <authorList>
            <person name="Gao J."/>
        </authorList>
    </citation>
    <scope>NUCLEOTIDE SEQUENCE [LARGE SCALE GENOMIC DNA]</scope>
    <source>
        <strain evidence="2 3">CRPJ-33</strain>
    </source>
</reference>
<dbReference type="AlphaFoldDB" id="A0A7H0HML0"/>
<gene>
    <name evidence="2" type="ORF">IAG43_01765</name>
</gene>
<dbReference type="KEGG" id="sgj:IAG43_01765"/>